<comment type="catalytic activity">
    <reaction evidence="7">
        <text>O-phospho-L-tyrosyl-[protein] + H2O = L-tyrosyl-[protein] + phosphate</text>
        <dbReference type="Rhea" id="RHEA:10684"/>
        <dbReference type="Rhea" id="RHEA-COMP:10136"/>
        <dbReference type="Rhea" id="RHEA-COMP:20101"/>
        <dbReference type="ChEBI" id="CHEBI:15377"/>
        <dbReference type="ChEBI" id="CHEBI:43474"/>
        <dbReference type="ChEBI" id="CHEBI:46858"/>
        <dbReference type="ChEBI" id="CHEBI:61978"/>
        <dbReference type="EC" id="3.1.3.48"/>
    </reaction>
</comment>
<protein>
    <recommendedName>
        <fullName evidence="7">Low molecular weight phosphotyrosine protein phosphatase</fullName>
        <shortName evidence="7">LMW-PTP</shortName>
        <shortName evidence="7">LMW-PTPase</shortName>
        <ecNumber evidence="7">3.1.3.2</ecNumber>
        <ecNumber evidence="7">3.1.3.48</ecNumber>
    </recommendedName>
    <alternativeName>
        <fullName evidence="7">Low molecular weight cytosolic acid phosphatase</fullName>
    </alternativeName>
</protein>
<dbReference type="InterPro" id="IPR023485">
    <property type="entry name" value="Ptyr_pPase"/>
</dbReference>
<feature type="active site" evidence="6">
    <location>
        <position position="17"/>
    </location>
</feature>
<name>A0A154P6L2_DUFNO</name>
<dbReference type="FunFam" id="3.40.50.2300:FF:000105">
    <property type="entry name" value="Low molecular weight phosphotyrosine protein"/>
    <property type="match status" value="1"/>
</dbReference>
<dbReference type="InterPro" id="IPR050438">
    <property type="entry name" value="LMW_PTPase"/>
</dbReference>
<proteinExistence type="inferred from homology"/>
<dbReference type="EC" id="3.1.3.48" evidence="7"/>
<dbReference type="OrthoDB" id="3388at2759"/>
<gene>
    <name evidence="9" type="ORF">WN55_08278</name>
</gene>
<evidence type="ECO:0000259" key="8">
    <source>
        <dbReference type="SMART" id="SM00226"/>
    </source>
</evidence>
<feature type="active site" description="Nucleophile" evidence="6">
    <location>
        <position position="11"/>
    </location>
</feature>
<dbReference type="STRING" id="178035.A0A154P6L2"/>
<accession>A0A154P6L2</accession>
<organism evidence="9 10">
    <name type="scientific">Dufourea novaeangliae</name>
    <name type="common">Sweat bee</name>
    <dbReference type="NCBI Taxonomy" id="178035"/>
    <lineage>
        <taxon>Eukaryota</taxon>
        <taxon>Metazoa</taxon>
        <taxon>Ecdysozoa</taxon>
        <taxon>Arthropoda</taxon>
        <taxon>Hexapoda</taxon>
        <taxon>Insecta</taxon>
        <taxon>Pterygota</taxon>
        <taxon>Neoptera</taxon>
        <taxon>Endopterygota</taxon>
        <taxon>Hymenoptera</taxon>
        <taxon>Apocrita</taxon>
        <taxon>Aculeata</taxon>
        <taxon>Apoidea</taxon>
        <taxon>Anthophila</taxon>
        <taxon>Halictidae</taxon>
        <taxon>Rophitinae</taxon>
        <taxon>Dufourea</taxon>
    </lineage>
</organism>
<keyword evidence="3 7" id="KW-0963">Cytoplasm</keyword>
<evidence type="ECO:0000256" key="2">
    <source>
        <dbReference type="ARBA" id="ARBA00011063"/>
    </source>
</evidence>
<comment type="similarity">
    <text evidence="2 7">Belongs to the low molecular weight phosphotyrosine protein phosphatase family.</text>
</comment>
<dbReference type="InterPro" id="IPR036196">
    <property type="entry name" value="Ptyr_pPase_sf"/>
</dbReference>
<dbReference type="EMBL" id="KQ434827">
    <property type="protein sequence ID" value="KZC07507.1"/>
    <property type="molecule type" value="Genomic_DNA"/>
</dbReference>
<evidence type="ECO:0000313" key="10">
    <source>
        <dbReference type="Proteomes" id="UP000076502"/>
    </source>
</evidence>
<comment type="function">
    <text evidence="7">Acts on tyrosine phosphorylated proteins, low-MW aryl phosphates and natural and synthetic acyl phosphates.</text>
</comment>
<sequence>MAEKKKVLMICLGNICRSPIAEAVFSDQINKLGVSHLWEVESAALIGYHTGKGPDHRAMSTLRENGITNYSHKARPITENDFNRFDWIFGMDNNNIHELNDMKPSNCTAKIELLGNYDPQGDTIIRDPYYDNNSVGFHKAYEQCVRSVIAFLAKHEGINYGFN</sequence>
<dbReference type="AlphaFoldDB" id="A0A154P6L2"/>
<feature type="active site" description="Proton donor" evidence="6">
    <location>
        <position position="127"/>
    </location>
</feature>
<comment type="catalytic activity">
    <reaction evidence="7">
        <text>a phosphate monoester + H2O = an alcohol + phosphate</text>
        <dbReference type="Rhea" id="RHEA:15017"/>
        <dbReference type="ChEBI" id="CHEBI:15377"/>
        <dbReference type="ChEBI" id="CHEBI:30879"/>
        <dbReference type="ChEBI" id="CHEBI:43474"/>
        <dbReference type="ChEBI" id="CHEBI:67140"/>
        <dbReference type="EC" id="3.1.3.2"/>
    </reaction>
</comment>
<keyword evidence="5 7" id="KW-0904">Protein phosphatase</keyword>
<evidence type="ECO:0000256" key="4">
    <source>
        <dbReference type="ARBA" id="ARBA00022801"/>
    </source>
</evidence>
<dbReference type="PRINTS" id="PR00719">
    <property type="entry name" value="LMWPTPASE"/>
</dbReference>
<comment type="subcellular location">
    <subcellularLocation>
        <location evidence="1 7">Cytoplasm</location>
    </subcellularLocation>
</comment>
<evidence type="ECO:0000256" key="5">
    <source>
        <dbReference type="ARBA" id="ARBA00022912"/>
    </source>
</evidence>
<keyword evidence="4 7" id="KW-0378">Hydrolase</keyword>
<keyword evidence="10" id="KW-1185">Reference proteome</keyword>
<dbReference type="SMART" id="SM00226">
    <property type="entry name" value="LMWPc"/>
    <property type="match status" value="1"/>
</dbReference>
<evidence type="ECO:0000256" key="3">
    <source>
        <dbReference type="ARBA" id="ARBA00022490"/>
    </source>
</evidence>
<dbReference type="GO" id="GO:0005737">
    <property type="term" value="C:cytoplasm"/>
    <property type="evidence" value="ECO:0007669"/>
    <property type="project" value="UniProtKB-SubCell"/>
</dbReference>
<dbReference type="SUPFAM" id="SSF52788">
    <property type="entry name" value="Phosphotyrosine protein phosphatases I"/>
    <property type="match status" value="1"/>
</dbReference>
<dbReference type="InterPro" id="IPR017867">
    <property type="entry name" value="Tyr_phospatase_low_mol_wt"/>
</dbReference>
<feature type="domain" description="Phosphotyrosine protein phosphatase I" evidence="8">
    <location>
        <begin position="5"/>
        <end position="154"/>
    </location>
</feature>
<evidence type="ECO:0000256" key="7">
    <source>
        <dbReference type="RuleBase" id="RU368115"/>
    </source>
</evidence>
<dbReference type="InterPro" id="IPR002115">
    <property type="entry name" value="Tyr_Pase_low_mol_wt_mml"/>
</dbReference>
<dbReference type="PRINTS" id="PR00720">
    <property type="entry name" value="MAMMALPTPASE"/>
</dbReference>
<evidence type="ECO:0000256" key="6">
    <source>
        <dbReference type="PIRSR" id="PIRSR617867-1"/>
    </source>
</evidence>
<reference evidence="9 10" key="1">
    <citation type="submission" date="2015-07" db="EMBL/GenBank/DDBJ databases">
        <title>The genome of Dufourea novaeangliae.</title>
        <authorList>
            <person name="Pan H."/>
            <person name="Kapheim K."/>
        </authorList>
    </citation>
    <scope>NUCLEOTIDE SEQUENCE [LARGE SCALE GENOMIC DNA]</scope>
    <source>
        <strain evidence="9">0120121106</strain>
        <tissue evidence="9">Whole body</tissue>
    </source>
</reference>
<evidence type="ECO:0000256" key="1">
    <source>
        <dbReference type="ARBA" id="ARBA00004496"/>
    </source>
</evidence>
<dbReference type="GO" id="GO:0003993">
    <property type="term" value="F:acid phosphatase activity"/>
    <property type="evidence" value="ECO:0007669"/>
    <property type="project" value="UniProtKB-UniRule"/>
</dbReference>
<dbReference type="Pfam" id="PF01451">
    <property type="entry name" value="LMWPc"/>
    <property type="match status" value="1"/>
</dbReference>
<dbReference type="GO" id="GO:0004726">
    <property type="term" value="F:non-membrane spanning protein tyrosine phosphatase activity"/>
    <property type="evidence" value="ECO:0007669"/>
    <property type="project" value="InterPro"/>
</dbReference>
<dbReference type="PANTHER" id="PTHR11717:SF7">
    <property type="entry name" value="LOW MOLECULAR WEIGHT PHOSPHOTYROSINE PROTEIN PHOSPHATASE"/>
    <property type="match status" value="1"/>
</dbReference>
<dbReference type="Proteomes" id="UP000076502">
    <property type="component" value="Unassembled WGS sequence"/>
</dbReference>
<evidence type="ECO:0000313" key="9">
    <source>
        <dbReference type="EMBL" id="KZC07507.1"/>
    </source>
</evidence>
<dbReference type="CDD" id="cd16343">
    <property type="entry name" value="LMWPTP"/>
    <property type="match status" value="1"/>
</dbReference>
<dbReference type="EC" id="3.1.3.2" evidence="7"/>
<dbReference type="Gene3D" id="3.40.50.2300">
    <property type="match status" value="1"/>
</dbReference>
<dbReference type="PANTHER" id="PTHR11717">
    <property type="entry name" value="LOW MOLECULAR WEIGHT PROTEIN TYROSINE PHOSPHATASE"/>
    <property type="match status" value="1"/>
</dbReference>